<evidence type="ECO:0000256" key="5">
    <source>
        <dbReference type="SAM" id="Coils"/>
    </source>
</evidence>
<dbReference type="Gene3D" id="4.10.280.10">
    <property type="entry name" value="Helix-loop-helix DNA-binding domain"/>
    <property type="match status" value="1"/>
</dbReference>
<evidence type="ECO:0008006" key="11">
    <source>
        <dbReference type="Google" id="ProtNLM"/>
    </source>
</evidence>
<comment type="caution">
    <text evidence="9">The sequence shown here is derived from an EMBL/GenBank/DDBJ whole genome shotgun (WGS) entry which is preliminary data.</text>
</comment>
<dbReference type="InterPro" id="IPR054502">
    <property type="entry name" value="bHLH-TF_ACT-like_plant"/>
</dbReference>
<name>A0A8T2T6V3_CERRI</name>
<dbReference type="GO" id="GO:0043565">
    <property type="term" value="F:sequence-specific DNA binding"/>
    <property type="evidence" value="ECO:0007669"/>
    <property type="project" value="TreeGrafter"/>
</dbReference>
<protein>
    <recommendedName>
        <fullName evidence="11">BHLH domain-containing protein</fullName>
    </recommendedName>
</protein>
<evidence type="ECO:0000256" key="1">
    <source>
        <dbReference type="ARBA" id="ARBA00004123"/>
    </source>
</evidence>
<proteinExistence type="predicted"/>
<dbReference type="InterPro" id="IPR011598">
    <property type="entry name" value="bHLH_dom"/>
</dbReference>
<dbReference type="GO" id="GO:0003700">
    <property type="term" value="F:DNA-binding transcription factor activity"/>
    <property type="evidence" value="ECO:0007669"/>
    <property type="project" value="TreeGrafter"/>
</dbReference>
<feature type="region of interest" description="Disordered" evidence="6">
    <location>
        <begin position="388"/>
        <end position="429"/>
    </location>
</feature>
<dbReference type="PANTHER" id="PTHR31945:SF11">
    <property type="entry name" value="TRANSCRIPTION FACTOR ABORTED MICROSPORES"/>
    <property type="match status" value="1"/>
</dbReference>
<organism evidence="9 10">
    <name type="scientific">Ceratopteris richardii</name>
    <name type="common">Triangle waterfern</name>
    <dbReference type="NCBI Taxonomy" id="49495"/>
    <lineage>
        <taxon>Eukaryota</taxon>
        <taxon>Viridiplantae</taxon>
        <taxon>Streptophyta</taxon>
        <taxon>Embryophyta</taxon>
        <taxon>Tracheophyta</taxon>
        <taxon>Polypodiopsida</taxon>
        <taxon>Polypodiidae</taxon>
        <taxon>Polypodiales</taxon>
        <taxon>Pteridineae</taxon>
        <taxon>Pteridaceae</taxon>
        <taxon>Parkerioideae</taxon>
        <taxon>Ceratopteris</taxon>
    </lineage>
</organism>
<evidence type="ECO:0000256" key="6">
    <source>
        <dbReference type="SAM" id="MobiDB-lite"/>
    </source>
</evidence>
<dbReference type="InterPro" id="IPR002912">
    <property type="entry name" value="ACT_dom"/>
</dbReference>
<evidence type="ECO:0000256" key="3">
    <source>
        <dbReference type="ARBA" id="ARBA00023163"/>
    </source>
</evidence>
<gene>
    <name evidence="9" type="ORF">KP509_15G077800</name>
</gene>
<keyword evidence="2" id="KW-0805">Transcription regulation</keyword>
<dbReference type="Pfam" id="PF14215">
    <property type="entry name" value="bHLH-MYC_N"/>
    <property type="match status" value="1"/>
</dbReference>
<evidence type="ECO:0000313" key="10">
    <source>
        <dbReference type="Proteomes" id="UP000825935"/>
    </source>
</evidence>
<dbReference type="Pfam" id="PF22754">
    <property type="entry name" value="bHLH-TF_ACT-like_plant"/>
    <property type="match status" value="1"/>
</dbReference>
<comment type="subcellular location">
    <subcellularLocation>
        <location evidence="1">Nucleus</location>
    </subcellularLocation>
</comment>
<dbReference type="SUPFAM" id="SSF55021">
    <property type="entry name" value="ACT-like"/>
    <property type="match status" value="1"/>
</dbReference>
<keyword evidence="3" id="KW-0804">Transcription</keyword>
<reference evidence="9" key="1">
    <citation type="submission" date="2021-08" db="EMBL/GenBank/DDBJ databases">
        <title>WGS assembly of Ceratopteris richardii.</title>
        <authorList>
            <person name="Marchant D.B."/>
            <person name="Chen G."/>
            <person name="Jenkins J."/>
            <person name="Shu S."/>
            <person name="Leebens-Mack J."/>
            <person name="Grimwood J."/>
            <person name="Schmutz J."/>
            <person name="Soltis P."/>
            <person name="Soltis D."/>
            <person name="Chen Z.-H."/>
        </authorList>
    </citation>
    <scope>NUCLEOTIDE SEQUENCE</scope>
    <source>
        <strain evidence="9">Whitten #5841</strain>
        <tissue evidence="9">Leaf</tissue>
    </source>
</reference>
<dbReference type="SMART" id="SM00353">
    <property type="entry name" value="HLH"/>
    <property type="match status" value="1"/>
</dbReference>
<dbReference type="InterPro" id="IPR045865">
    <property type="entry name" value="ACT-like_dom_sf"/>
</dbReference>
<dbReference type="PROSITE" id="PS50888">
    <property type="entry name" value="BHLH"/>
    <property type="match status" value="1"/>
</dbReference>
<dbReference type="OMA" id="HPRTKAC"/>
<dbReference type="InterPro" id="IPR036638">
    <property type="entry name" value="HLH_DNA-bd_sf"/>
</dbReference>
<dbReference type="InterPro" id="IPR051358">
    <property type="entry name" value="TF_AMS/ICE1/BHLH6-like"/>
</dbReference>
<dbReference type="SUPFAM" id="SSF47459">
    <property type="entry name" value="HLH, helix-loop-helix DNA-binding domain"/>
    <property type="match status" value="1"/>
</dbReference>
<sequence>MLAHASNSCDLIYGAQTCSCGPNDSQGLSSRIPTSFKDSMRPHEQLRYLLGANGLEYVVYWRLANDQRSLDLAGSCCSGTIVQNHLEANFNSSAHLLEETKCPDIAIQHLKTKVCEFLLHIPLSIPVDSGLHGQVFFTGQPQLIKMTNSEACALNEISTSKLYFPIPTGLLELGLSSQALDNPSLLQSVTDKCGDLWMRISGGALHEIDGAMLQGQQLQTNDIIGSLNTSGMVVNVPECPLTSGFVRELQNLQGIVDDTSSVRKYQANLGASSGNGDSRGYHYSMYPAASSHLPWTPSTDLAAWGHEVQVNDTHHSFAPGSQPLQFSDPQVGQISSSSNQKQRADIFEGIGDSLHQDRSILQGDQSFPEITFPMANYSQQKAPFLDSPRASVLSKEVSDKDVKQEMRAESSDCSDQMEDDEDKGVARSGRRHLSKNLVAERKRRKKLNERLYSLRALVPKITKMDRASILGDAIEYVKELQKQVKELQDELLEQAKEEEIVRNSTLQMPSDDLVGHHSEETGVHIRSEDGQCSLNGEKIKLLGENNEKGLEDLSQPMQVEVSKIDGQLFSLRIFCVKRPGIFVKLMQALNVLGLDVLHANITTFQGLVLNVFNAETRDNDLLQAEQVRDSLMEMASLCDSCTNCMLNDIPPNEKNEISSVNM</sequence>
<evidence type="ECO:0000256" key="4">
    <source>
        <dbReference type="ARBA" id="ARBA00023242"/>
    </source>
</evidence>
<feature type="domain" description="ACT" evidence="8">
    <location>
        <begin position="570"/>
        <end position="651"/>
    </location>
</feature>
<evidence type="ECO:0000313" key="9">
    <source>
        <dbReference type="EMBL" id="KAH7405616.1"/>
    </source>
</evidence>
<dbReference type="InterPro" id="IPR025610">
    <property type="entry name" value="MYC/MYB_N"/>
</dbReference>
<evidence type="ECO:0000259" key="8">
    <source>
        <dbReference type="PROSITE" id="PS51671"/>
    </source>
</evidence>
<dbReference type="EMBL" id="CM035420">
    <property type="protein sequence ID" value="KAH7405616.1"/>
    <property type="molecule type" value="Genomic_DNA"/>
</dbReference>
<dbReference type="AlphaFoldDB" id="A0A8T2T6V3"/>
<accession>A0A8T2T6V3</accession>
<feature type="compositionally biased region" description="Basic and acidic residues" evidence="6">
    <location>
        <begin position="396"/>
        <end position="410"/>
    </location>
</feature>
<evidence type="ECO:0000256" key="2">
    <source>
        <dbReference type="ARBA" id="ARBA00023015"/>
    </source>
</evidence>
<dbReference type="Proteomes" id="UP000825935">
    <property type="component" value="Chromosome 15"/>
</dbReference>
<dbReference type="PROSITE" id="PS51671">
    <property type="entry name" value="ACT"/>
    <property type="match status" value="1"/>
</dbReference>
<dbReference type="PANTHER" id="PTHR31945">
    <property type="entry name" value="TRANSCRIPTION FACTOR SCREAM2-RELATED"/>
    <property type="match status" value="1"/>
</dbReference>
<keyword evidence="5" id="KW-0175">Coiled coil</keyword>
<feature type="domain" description="BHLH" evidence="7">
    <location>
        <begin position="431"/>
        <end position="480"/>
    </location>
</feature>
<dbReference type="GO" id="GO:0046983">
    <property type="term" value="F:protein dimerization activity"/>
    <property type="evidence" value="ECO:0007669"/>
    <property type="project" value="InterPro"/>
</dbReference>
<dbReference type="OrthoDB" id="1890947at2759"/>
<evidence type="ECO:0000259" key="7">
    <source>
        <dbReference type="PROSITE" id="PS50888"/>
    </source>
</evidence>
<dbReference type="Pfam" id="PF00010">
    <property type="entry name" value="HLH"/>
    <property type="match status" value="1"/>
</dbReference>
<feature type="coiled-coil region" evidence="5">
    <location>
        <begin position="430"/>
        <end position="498"/>
    </location>
</feature>
<dbReference type="CDD" id="cd11443">
    <property type="entry name" value="bHLH_AtAMS_like"/>
    <property type="match status" value="1"/>
</dbReference>
<dbReference type="CDD" id="cd04873">
    <property type="entry name" value="ACT_UUR-ACR-like"/>
    <property type="match status" value="1"/>
</dbReference>
<keyword evidence="4" id="KW-0539">Nucleus</keyword>
<dbReference type="GO" id="GO:0005634">
    <property type="term" value="C:nucleus"/>
    <property type="evidence" value="ECO:0007669"/>
    <property type="project" value="UniProtKB-SubCell"/>
</dbReference>
<keyword evidence="10" id="KW-1185">Reference proteome</keyword>